<dbReference type="AlphaFoldDB" id="A0A1Z5HRH9"/>
<organism evidence="1 2">
    <name type="scientific">Calderihabitans maritimus</name>
    <dbReference type="NCBI Taxonomy" id="1246530"/>
    <lineage>
        <taxon>Bacteria</taxon>
        <taxon>Bacillati</taxon>
        <taxon>Bacillota</taxon>
        <taxon>Clostridia</taxon>
        <taxon>Neomoorellales</taxon>
        <taxon>Calderihabitantaceae</taxon>
        <taxon>Calderihabitans</taxon>
    </lineage>
</organism>
<evidence type="ECO:0000313" key="1">
    <source>
        <dbReference type="EMBL" id="GAW91925.1"/>
    </source>
</evidence>
<dbReference type="Proteomes" id="UP000197032">
    <property type="component" value="Unassembled WGS sequence"/>
</dbReference>
<keyword evidence="1" id="KW-0378">Hydrolase</keyword>
<protein>
    <submittedName>
        <fullName evidence="1">Allophanate hydrolase subunit 1</fullName>
    </submittedName>
</protein>
<evidence type="ECO:0000313" key="2">
    <source>
        <dbReference type="Proteomes" id="UP000197032"/>
    </source>
</evidence>
<name>A0A1Z5HRH9_9FIRM</name>
<proteinExistence type="predicted"/>
<dbReference type="EMBL" id="BDGJ01000042">
    <property type="protein sequence ID" value="GAW91925.1"/>
    <property type="molecule type" value="Genomic_DNA"/>
</dbReference>
<accession>A0A1Z5HRH9</accession>
<gene>
    <name evidence="1" type="ORF">KKC1_10860</name>
</gene>
<sequence>MYLKPRYLPAGDRAVVVEFGNS</sequence>
<feature type="non-terminal residue" evidence="1">
    <location>
        <position position="22"/>
    </location>
</feature>
<reference evidence="2" key="1">
    <citation type="journal article" date="2017" name="Appl. Environ. Microbiol.">
        <title>Genomic analysis of Calderihabitans maritimus KKC1, a thermophilic hydrogenogenic carboxydotrophic bacterium isolated from marine sediment.</title>
        <authorList>
            <person name="Omae K."/>
            <person name="Yoneda Y."/>
            <person name="Fukuyama Y."/>
            <person name="Yoshida T."/>
            <person name="Sako Y."/>
        </authorList>
    </citation>
    <scope>NUCLEOTIDE SEQUENCE [LARGE SCALE GENOMIC DNA]</scope>
    <source>
        <strain evidence="2">KKC1</strain>
    </source>
</reference>
<comment type="caution">
    <text evidence="1">The sequence shown here is derived from an EMBL/GenBank/DDBJ whole genome shotgun (WGS) entry which is preliminary data.</text>
</comment>
<dbReference type="GO" id="GO:0016787">
    <property type="term" value="F:hydrolase activity"/>
    <property type="evidence" value="ECO:0007669"/>
    <property type="project" value="UniProtKB-KW"/>
</dbReference>
<keyword evidence="2" id="KW-1185">Reference proteome</keyword>